<dbReference type="PROSITE" id="PS51059">
    <property type="entry name" value="PARP_CATALYTIC"/>
    <property type="match status" value="1"/>
</dbReference>
<dbReference type="GO" id="GO:0010629">
    <property type="term" value="P:negative regulation of gene expression"/>
    <property type="evidence" value="ECO:0007669"/>
    <property type="project" value="TreeGrafter"/>
</dbReference>
<dbReference type="GO" id="GO:1990404">
    <property type="term" value="F:NAD+-protein mono-ADP-ribosyltransferase activity"/>
    <property type="evidence" value="ECO:0007669"/>
    <property type="project" value="TreeGrafter"/>
</dbReference>
<sequence length="1382" mass="153260">MDEYQYPLFFDATDLTDREKEKIRRYFHKRRDSGGGDCGIEKAEGNIYKISFKEKEDQERVLQRKFHTVSLPRGELSLTVSRTGSPQTQDAPPTQTFTKTNTKGLEKIFNIDNYLLFYLRDNPKAYKVLQKQLSSIGCTVELDFTEDEAVVRGDIDKGPGGAFGAAQKWELQVDQVFIHLTESYLCHYVVEPKLIKMLLHDPSFLTDDIKVYTEIGHSVVVGETEAVKKKIAVLEKSMPISKELPIVEKKFKLVEEEFNREIRAQYQDVKILVRNTMITLEGPDKDVQSVTTKLDDLIKNVKEKRVKINSDLIAFIRSSDAISKFQNRFQQSLRNPVALEVGSDLVLSSLSSEALDEALAAVQRDLTVETVQLQGAAAVPSDLNKVKEILNKAKNEANCREIRVDVSFNPGSSGSTVTNVQFVGYSENVKKLKAILHDYEMNHVRTEENLNLSPELVDCFDKVLELTRMKETSVTLQASHYPHPCVSISGPRCLVQKVKADLSTKLASLISDKIVLDGPGVQQYFQGDGKVGKELVESSCHVIVMDQQSVPSPNVRAKLQRLSCLRSFSSLRSITRSSSISNTTGTTAVNKIHLEIKLGGLENEQVNALVAPMLNTNLTSTNIGKFLLSKAGTSLKTKFDLEAAKRALTHGALIPGDILQVNGPPSLGCSKLFFIECLPWDGVRGQSVQSLGEGLRGCLDLCKQQGLCSVAFPVIGPGPVLMYPLREAVDVLTESIRQFGLSRSSGSLTTIHVVIKPGYPDSEECYHDVYGNLSLNMSQGGQVIFRSLTSDLDNITLTVGHGVKLQLIFGDITNEMTDAIVNTTNFVHFDKDGVCKDILIIAGPEVEAVLKAAKVKRGEVFFSQPGLFPCKQILHVSGKKDAGNIEQLVCRIIEHCESSGYKSVAIPAICAGLGGMDPGVVASAILRGVRTATSSTPLYCLTDIHLVLIKINVFLAFKEEAMQVFTTPAVNRVSLPHLPPVQQQQPPSSLKVDLSMLQTSSASQQSVFKILGLDRNSVNDAKAKLKDLYMGQCSTLTFTKEQMEAISEDDMKNLQQLVETSGLNMQRDQSVQGGLTVSGFKDGVNKVMQLINASLHEFLRREVRDREEDNLYTCVAWCIMGTNGTWERLPKTANYKIENDDVTGGIVDAHGVMWEVDQQRMEATRRGVGQKATLKKLVHLPDFTLPLYWDNMAADETMKVVALQASSAEYRTVKEAFKRTVTKTVLKIERLQNVHLRRAYEAQKKHIADKNTAQGGAGETILYHGMTEDNCKSIMKTGFNRSFAGQNATTYGRGTYFAVDASYSAHPTYSKPAADGSQLMFVARVLTGIYTVGRSDMRVPPPRNNQQPDDRYDSLVDNINNPRMYVVFHDSQAYPDYLITFK</sequence>
<evidence type="ECO:0000256" key="4">
    <source>
        <dbReference type="ARBA" id="ARBA00023027"/>
    </source>
</evidence>
<dbReference type="Gene3D" id="3.40.220.10">
    <property type="entry name" value="Leucine Aminopeptidase, subunit E, domain 1"/>
    <property type="match status" value="2"/>
</dbReference>
<dbReference type="RefSeq" id="XP_026187169.1">
    <property type="nucleotide sequence ID" value="XM_026331384.2"/>
</dbReference>
<comment type="similarity">
    <text evidence="6">Belongs to the ARTD/PARP family.</text>
</comment>
<evidence type="ECO:0000256" key="2">
    <source>
        <dbReference type="ARBA" id="ARBA00022676"/>
    </source>
</evidence>
<dbReference type="GO" id="GO:0003714">
    <property type="term" value="F:transcription corepressor activity"/>
    <property type="evidence" value="ECO:0007669"/>
    <property type="project" value="TreeGrafter"/>
</dbReference>
<proteinExistence type="inferred from homology"/>
<evidence type="ECO:0000256" key="5">
    <source>
        <dbReference type="ARBA" id="ARBA00023242"/>
    </source>
</evidence>
<keyword evidence="2 7" id="KW-0328">Glycosyltransferase</keyword>
<name>A0A3Q3MGS4_9TELE</name>
<dbReference type="PANTHER" id="PTHR14453">
    <property type="entry name" value="PARP/ZINC FINGER CCCH TYPE DOMAIN CONTAINING PROTEIN"/>
    <property type="match status" value="1"/>
</dbReference>
<dbReference type="PANTHER" id="PTHR14453:SF107">
    <property type="entry name" value="POLY [ADP-RIBOSE] POLYMERASE"/>
    <property type="match status" value="1"/>
</dbReference>
<evidence type="ECO:0000259" key="9">
    <source>
        <dbReference type="PROSITE" id="PS51154"/>
    </source>
</evidence>
<keyword evidence="3 7" id="KW-0808">Transferase</keyword>
<feature type="domain" description="Macro" evidence="9">
    <location>
        <begin position="792"/>
        <end position="973"/>
    </location>
</feature>
<dbReference type="Pfam" id="PF01661">
    <property type="entry name" value="Macro"/>
    <property type="match status" value="1"/>
</dbReference>
<reference evidence="10" key="2">
    <citation type="submission" date="2025-09" db="UniProtKB">
        <authorList>
            <consortium name="Ensembl"/>
        </authorList>
    </citation>
    <scope>IDENTIFICATION</scope>
</reference>
<dbReference type="SUPFAM" id="SSF52949">
    <property type="entry name" value="Macro domain-like"/>
    <property type="match status" value="2"/>
</dbReference>
<evidence type="ECO:0000313" key="10">
    <source>
        <dbReference type="Ensembl" id="ENSMAMP00000022031.1"/>
    </source>
</evidence>
<dbReference type="GO" id="GO:0003950">
    <property type="term" value="F:NAD+ poly-ADP-ribosyltransferase activity"/>
    <property type="evidence" value="ECO:0007669"/>
    <property type="project" value="UniProtKB-UniRule"/>
</dbReference>
<dbReference type="FunFam" id="3.90.228.10:FF:000008">
    <property type="entry name" value="Poly [ADP-ribose] polymerase"/>
    <property type="match status" value="1"/>
</dbReference>
<evidence type="ECO:0000256" key="1">
    <source>
        <dbReference type="ARBA" id="ARBA00004123"/>
    </source>
</evidence>
<dbReference type="EC" id="2.4.2.-" evidence="7"/>
<dbReference type="Ensembl" id="ENSMAMT00000022590.2">
    <property type="protein sequence ID" value="ENSMAMP00000022031.1"/>
    <property type="gene ID" value="ENSMAMG00000014821.2"/>
</dbReference>
<evidence type="ECO:0000259" key="8">
    <source>
        <dbReference type="PROSITE" id="PS51059"/>
    </source>
</evidence>
<dbReference type="Proteomes" id="UP000261640">
    <property type="component" value="Unplaced"/>
</dbReference>
<dbReference type="OrthoDB" id="6133115at2759"/>
<feature type="domain" description="Macro" evidence="9">
    <location>
        <begin position="581"/>
        <end position="774"/>
    </location>
</feature>
<evidence type="ECO:0000313" key="11">
    <source>
        <dbReference type="Proteomes" id="UP000261640"/>
    </source>
</evidence>
<protein>
    <recommendedName>
        <fullName evidence="7">Poly [ADP-ribose] polymerase</fullName>
        <shortName evidence="7">PARP</shortName>
        <ecNumber evidence="7">2.4.2.-</ecNumber>
    </recommendedName>
</protein>
<dbReference type="CDD" id="cd01439">
    <property type="entry name" value="TCCD_inducible_PARP_like"/>
    <property type="match status" value="1"/>
</dbReference>
<keyword evidence="4 7" id="KW-0520">NAD</keyword>
<dbReference type="GeneID" id="113145053"/>
<evidence type="ECO:0000256" key="6">
    <source>
        <dbReference type="ARBA" id="ARBA00024347"/>
    </source>
</evidence>
<dbReference type="InterPro" id="IPR002589">
    <property type="entry name" value="Macro_dom"/>
</dbReference>
<keyword evidence="11" id="KW-1185">Reference proteome</keyword>
<dbReference type="GO" id="GO:0070212">
    <property type="term" value="P:protein poly-ADP-ribosylation"/>
    <property type="evidence" value="ECO:0007669"/>
    <property type="project" value="TreeGrafter"/>
</dbReference>
<dbReference type="SMART" id="SM00506">
    <property type="entry name" value="A1pp"/>
    <property type="match status" value="1"/>
</dbReference>
<dbReference type="Pfam" id="PF23222">
    <property type="entry name" value="RRM_PARP14_1"/>
    <property type="match status" value="1"/>
</dbReference>
<dbReference type="InterPro" id="IPR012317">
    <property type="entry name" value="Poly(ADP-ribose)pol_cat_dom"/>
</dbReference>
<feature type="domain" description="PARP catalytic" evidence="8">
    <location>
        <begin position="1185"/>
        <end position="1382"/>
    </location>
</feature>
<dbReference type="SUPFAM" id="SSF56399">
    <property type="entry name" value="ADP-ribosylation"/>
    <property type="match status" value="1"/>
</dbReference>
<comment type="subcellular location">
    <subcellularLocation>
        <location evidence="1">Nucleus</location>
    </subcellularLocation>
</comment>
<evidence type="ECO:0000256" key="7">
    <source>
        <dbReference type="RuleBase" id="RU362114"/>
    </source>
</evidence>
<organism evidence="10 11">
    <name type="scientific">Mastacembelus armatus</name>
    <name type="common">zig-zag eel</name>
    <dbReference type="NCBI Taxonomy" id="205130"/>
    <lineage>
        <taxon>Eukaryota</taxon>
        <taxon>Metazoa</taxon>
        <taxon>Chordata</taxon>
        <taxon>Craniata</taxon>
        <taxon>Vertebrata</taxon>
        <taxon>Euteleostomi</taxon>
        <taxon>Actinopterygii</taxon>
        <taxon>Neopterygii</taxon>
        <taxon>Teleostei</taxon>
        <taxon>Neoteleostei</taxon>
        <taxon>Acanthomorphata</taxon>
        <taxon>Anabantaria</taxon>
        <taxon>Synbranchiformes</taxon>
        <taxon>Mastacembelidae</taxon>
        <taxon>Mastacembelus</taxon>
    </lineage>
</organism>
<keyword evidence="5" id="KW-0539">Nucleus</keyword>
<dbReference type="Gene3D" id="3.30.70.330">
    <property type="match status" value="1"/>
</dbReference>
<dbReference type="Pfam" id="PF00644">
    <property type="entry name" value="PARP"/>
    <property type="match status" value="1"/>
</dbReference>
<dbReference type="InParanoid" id="A0A3Q3MGS4"/>
<dbReference type="InterPro" id="IPR052056">
    <property type="entry name" value="Mono-ARTD/PARP"/>
</dbReference>
<accession>A0A3Q3MGS4</accession>
<dbReference type="InterPro" id="IPR057051">
    <property type="entry name" value="PARP14_RPM_1"/>
</dbReference>
<dbReference type="InterPro" id="IPR043472">
    <property type="entry name" value="Macro_dom-like"/>
</dbReference>
<dbReference type="GO" id="GO:0005634">
    <property type="term" value="C:nucleus"/>
    <property type="evidence" value="ECO:0007669"/>
    <property type="project" value="UniProtKB-SubCell"/>
</dbReference>
<dbReference type="PROSITE" id="PS51154">
    <property type="entry name" value="MACRO"/>
    <property type="match status" value="2"/>
</dbReference>
<dbReference type="Gene3D" id="3.90.228.10">
    <property type="match status" value="1"/>
</dbReference>
<evidence type="ECO:0000256" key="3">
    <source>
        <dbReference type="ARBA" id="ARBA00022679"/>
    </source>
</evidence>
<dbReference type="InterPro" id="IPR012677">
    <property type="entry name" value="Nucleotide-bd_a/b_plait_sf"/>
</dbReference>
<reference evidence="10" key="1">
    <citation type="submission" date="2025-08" db="UniProtKB">
        <authorList>
            <consortium name="Ensembl"/>
        </authorList>
    </citation>
    <scope>IDENTIFICATION</scope>
</reference>
<dbReference type="GO" id="GO:0005737">
    <property type="term" value="C:cytoplasm"/>
    <property type="evidence" value="ECO:0007669"/>
    <property type="project" value="TreeGrafter"/>
</dbReference>
<dbReference type="STRING" id="205130.ENSMAMP00000022031"/>
<dbReference type="GeneTree" id="ENSGT00940000154311"/>